<name>A0ABQ8Y4P6_9EUKA</name>
<reference evidence="2" key="1">
    <citation type="submission" date="2022-08" db="EMBL/GenBank/DDBJ databases">
        <title>Novel sulfate-reducing endosymbionts in the free-living metamonad Anaeramoeba.</title>
        <authorList>
            <person name="Jerlstrom-Hultqvist J."/>
            <person name="Cepicka I."/>
            <person name="Gallot-Lavallee L."/>
            <person name="Salas-Leiva D."/>
            <person name="Curtis B.A."/>
            <person name="Zahonova K."/>
            <person name="Pipaliya S."/>
            <person name="Dacks J."/>
            <person name="Roger A.J."/>
        </authorList>
    </citation>
    <scope>NUCLEOTIDE SEQUENCE</scope>
    <source>
        <strain evidence="2">Schooner1</strain>
    </source>
</reference>
<organism evidence="2 3">
    <name type="scientific">Anaeramoeba flamelloides</name>
    <dbReference type="NCBI Taxonomy" id="1746091"/>
    <lineage>
        <taxon>Eukaryota</taxon>
        <taxon>Metamonada</taxon>
        <taxon>Anaeramoebidae</taxon>
        <taxon>Anaeramoeba</taxon>
    </lineage>
</organism>
<feature type="compositionally biased region" description="Basic residues" evidence="1">
    <location>
        <begin position="118"/>
        <end position="135"/>
    </location>
</feature>
<dbReference type="Proteomes" id="UP001150062">
    <property type="component" value="Unassembled WGS sequence"/>
</dbReference>
<evidence type="ECO:0000256" key="1">
    <source>
        <dbReference type="SAM" id="MobiDB-lite"/>
    </source>
</evidence>
<sequence length="148" mass="17344">MTNPFFVNSPFSIQTSKNINTVSDENVNREGYSTTNQKLSQKPIKNIWKTKSNLIDNFFLENKHDLSPPIPNKHKQQSKVVSLPTSKNRKYLFQNPTNKEYSSSILQSIQPMRIEKKNSKKKTRLKKQKKKKKKQISKESTQKKLSKY</sequence>
<feature type="region of interest" description="Disordered" evidence="1">
    <location>
        <begin position="63"/>
        <end position="148"/>
    </location>
</feature>
<evidence type="ECO:0000313" key="2">
    <source>
        <dbReference type="EMBL" id="KAJ6239798.1"/>
    </source>
</evidence>
<accession>A0ABQ8Y4P6</accession>
<dbReference type="EMBL" id="JAOAOG010000216">
    <property type="protein sequence ID" value="KAJ6239798.1"/>
    <property type="molecule type" value="Genomic_DNA"/>
</dbReference>
<keyword evidence="3" id="KW-1185">Reference proteome</keyword>
<comment type="caution">
    <text evidence="2">The sequence shown here is derived from an EMBL/GenBank/DDBJ whole genome shotgun (WGS) entry which is preliminary data.</text>
</comment>
<evidence type="ECO:0000313" key="3">
    <source>
        <dbReference type="Proteomes" id="UP001150062"/>
    </source>
</evidence>
<gene>
    <name evidence="2" type="ORF">M0813_24718</name>
</gene>
<protein>
    <submittedName>
        <fullName evidence="2">Uncharacterized protein</fullName>
    </submittedName>
</protein>
<feature type="compositionally biased region" description="Polar residues" evidence="1">
    <location>
        <begin position="94"/>
        <end position="110"/>
    </location>
</feature>
<proteinExistence type="predicted"/>